<evidence type="ECO:0000256" key="11">
    <source>
        <dbReference type="ARBA" id="ARBA00023209"/>
    </source>
</evidence>
<keyword evidence="9" id="KW-0460">Magnesium</keyword>
<comment type="caution">
    <text evidence="14">The sequence shown here is derived from an EMBL/GenBank/DDBJ whole genome shotgun (WGS) entry which is preliminary data.</text>
</comment>
<dbReference type="GO" id="GO:0046872">
    <property type="term" value="F:metal ion binding"/>
    <property type="evidence" value="ECO:0007669"/>
    <property type="project" value="UniProtKB-KW"/>
</dbReference>
<dbReference type="GO" id="GO:0005524">
    <property type="term" value="F:ATP binding"/>
    <property type="evidence" value="ECO:0007669"/>
    <property type="project" value="UniProtKB-KW"/>
</dbReference>
<gene>
    <name evidence="14" type="ORF">FHX37_1692</name>
</gene>
<dbReference type="AlphaFoldDB" id="A0A543NIU1"/>
<evidence type="ECO:0000256" key="4">
    <source>
        <dbReference type="ARBA" id="ARBA00022679"/>
    </source>
</evidence>
<keyword evidence="8" id="KW-0067">ATP-binding</keyword>
<dbReference type="Pfam" id="PF00781">
    <property type="entry name" value="DAGK_cat"/>
    <property type="match status" value="1"/>
</dbReference>
<keyword evidence="12" id="KW-1208">Phospholipid metabolism</keyword>
<evidence type="ECO:0000256" key="5">
    <source>
        <dbReference type="ARBA" id="ARBA00022723"/>
    </source>
</evidence>
<protein>
    <submittedName>
        <fullName evidence="14">Diacylglycerol kinase</fullName>
    </submittedName>
</protein>
<evidence type="ECO:0000313" key="14">
    <source>
        <dbReference type="EMBL" id="TQN31771.1"/>
    </source>
</evidence>
<dbReference type="OrthoDB" id="142078at2"/>
<dbReference type="GO" id="GO:0008654">
    <property type="term" value="P:phospholipid biosynthetic process"/>
    <property type="evidence" value="ECO:0007669"/>
    <property type="project" value="UniProtKB-KW"/>
</dbReference>
<keyword evidence="3" id="KW-0444">Lipid biosynthesis</keyword>
<keyword evidence="6" id="KW-0547">Nucleotide-binding</keyword>
<evidence type="ECO:0000259" key="13">
    <source>
        <dbReference type="PROSITE" id="PS50146"/>
    </source>
</evidence>
<dbReference type="PROSITE" id="PS50146">
    <property type="entry name" value="DAGK"/>
    <property type="match status" value="1"/>
</dbReference>
<dbReference type="PANTHER" id="PTHR12358">
    <property type="entry name" value="SPHINGOSINE KINASE"/>
    <property type="match status" value="1"/>
</dbReference>
<dbReference type="SMART" id="SM00046">
    <property type="entry name" value="DAGKc"/>
    <property type="match status" value="1"/>
</dbReference>
<name>A0A543NIU1_9ACTN</name>
<dbReference type="GO" id="GO:0005886">
    <property type="term" value="C:plasma membrane"/>
    <property type="evidence" value="ECO:0007669"/>
    <property type="project" value="TreeGrafter"/>
</dbReference>
<dbReference type="Gene3D" id="2.60.200.40">
    <property type="match status" value="1"/>
</dbReference>
<evidence type="ECO:0000256" key="7">
    <source>
        <dbReference type="ARBA" id="ARBA00022777"/>
    </source>
</evidence>
<evidence type="ECO:0000256" key="8">
    <source>
        <dbReference type="ARBA" id="ARBA00022840"/>
    </source>
</evidence>
<accession>A0A543NIU1</accession>
<dbReference type="InterPro" id="IPR050187">
    <property type="entry name" value="Lipid_Phosphate_FormReg"/>
</dbReference>
<dbReference type="RefSeq" id="WP_141923353.1">
    <property type="nucleotide sequence ID" value="NZ_VFQC01000001.1"/>
</dbReference>
<evidence type="ECO:0000256" key="2">
    <source>
        <dbReference type="ARBA" id="ARBA00005983"/>
    </source>
</evidence>
<dbReference type="InterPro" id="IPR045540">
    <property type="entry name" value="YegS/DAGK_C"/>
</dbReference>
<dbReference type="Proteomes" id="UP000317422">
    <property type="component" value="Unassembled WGS sequence"/>
</dbReference>
<keyword evidence="11" id="KW-0594">Phospholipid biosynthesis</keyword>
<proteinExistence type="inferred from homology"/>
<organism evidence="14 15">
    <name type="scientific">Haloactinospora alba</name>
    <dbReference type="NCBI Taxonomy" id="405555"/>
    <lineage>
        <taxon>Bacteria</taxon>
        <taxon>Bacillati</taxon>
        <taxon>Actinomycetota</taxon>
        <taxon>Actinomycetes</taxon>
        <taxon>Streptosporangiales</taxon>
        <taxon>Nocardiopsidaceae</taxon>
        <taxon>Haloactinospora</taxon>
    </lineage>
</organism>
<evidence type="ECO:0000313" key="15">
    <source>
        <dbReference type="Proteomes" id="UP000317422"/>
    </source>
</evidence>
<sequence>MPPSVALLVNPASPRAARTGARLVQRLRSRGAGVTVVAGRSAEESAERARKAVLAGPDALVAVGGDGQAHMALQAVADTDVPLGVVPTGTGNDIARELGIPRSLTAAVDMILRDETVASDTVHAAGRHFLSVLACGFDSQVNERVNGFPYSFGRVNYLAGLVAELGAFQPVPFTVSVDGRELDFNGMLVAVGNTASYGGGMRVCPDAVHDDGLLDVVLVHEVPRAAFLRFFPSVLNGTHTRLDEVTTLRGREITITSREEGTRRPPTGYADGERLGELPITCRVVPRAVRVLVPDPH</sequence>
<keyword evidence="4" id="KW-0808">Transferase</keyword>
<dbReference type="InterPro" id="IPR016064">
    <property type="entry name" value="NAD/diacylglycerol_kinase_sf"/>
</dbReference>
<keyword evidence="5" id="KW-0479">Metal-binding</keyword>
<keyword evidence="15" id="KW-1185">Reference proteome</keyword>
<dbReference type="InterPro" id="IPR017438">
    <property type="entry name" value="ATP-NAD_kinase_N"/>
</dbReference>
<evidence type="ECO:0000256" key="1">
    <source>
        <dbReference type="ARBA" id="ARBA00001946"/>
    </source>
</evidence>
<dbReference type="InterPro" id="IPR005218">
    <property type="entry name" value="Diacylglycerol/lipid_kinase"/>
</dbReference>
<dbReference type="InterPro" id="IPR001206">
    <property type="entry name" value="Diacylglycerol_kinase_cat_dom"/>
</dbReference>
<evidence type="ECO:0000256" key="10">
    <source>
        <dbReference type="ARBA" id="ARBA00023098"/>
    </source>
</evidence>
<dbReference type="SUPFAM" id="SSF111331">
    <property type="entry name" value="NAD kinase/diacylglycerol kinase-like"/>
    <property type="match status" value="1"/>
</dbReference>
<reference evidence="14 15" key="1">
    <citation type="submission" date="2019-06" db="EMBL/GenBank/DDBJ databases">
        <title>Sequencing the genomes of 1000 actinobacteria strains.</title>
        <authorList>
            <person name="Klenk H.-P."/>
        </authorList>
    </citation>
    <scope>NUCLEOTIDE SEQUENCE [LARGE SCALE GENOMIC DNA]</scope>
    <source>
        <strain evidence="14 15">DSM 45015</strain>
    </source>
</reference>
<dbReference type="GO" id="GO:0004143">
    <property type="term" value="F:ATP-dependent diacylglycerol kinase activity"/>
    <property type="evidence" value="ECO:0007669"/>
    <property type="project" value="TreeGrafter"/>
</dbReference>
<keyword evidence="10" id="KW-0443">Lipid metabolism</keyword>
<dbReference type="Gene3D" id="3.40.50.10330">
    <property type="entry name" value="Probable inorganic polyphosphate/atp-NAD kinase, domain 1"/>
    <property type="match status" value="1"/>
</dbReference>
<comment type="cofactor">
    <cofactor evidence="1">
        <name>Mg(2+)</name>
        <dbReference type="ChEBI" id="CHEBI:18420"/>
    </cofactor>
</comment>
<keyword evidence="7 14" id="KW-0418">Kinase</keyword>
<dbReference type="Pfam" id="PF19279">
    <property type="entry name" value="YegS_C"/>
    <property type="match status" value="1"/>
</dbReference>
<dbReference type="PANTHER" id="PTHR12358:SF106">
    <property type="entry name" value="LIPID KINASE YEGS"/>
    <property type="match status" value="1"/>
</dbReference>
<evidence type="ECO:0000256" key="9">
    <source>
        <dbReference type="ARBA" id="ARBA00022842"/>
    </source>
</evidence>
<evidence type="ECO:0000256" key="12">
    <source>
        <dbReference type="ARBA" id="ARBA00023264"/>
    </source>
</evidence>
<evidence type="ECO:0000256" key="6">
    <source>
        <dbReference type="ARBA" id="ARBA00022741"/>
    </source>
</evidence>
<dbReference type="EMBL" id="VFQC01000001">
    <property type="protein sequence ID" value="TQN31771.1"/>
    <property type="molecule type" value="Genomic_DNA"/>
</dbReference>
<comment type="similarity">
    <text evidence="2">Belongs to the diacylglycerol/lipid kinase family.</text>
</comment>
<dbReference type="NCBIfam" id="TIGR00147">
    <property type="entry name" value="YegS/Rv2252/BmrU family lipid kinase"/>
    <property type="match status" value="1"/>
</dbReference>
<feature type="domain" description="DAGKc" evidence="13">
    <location>
        <begin position="1"/>
        <end position="128"/>
    </location>
</feature>
<evidence type="ECO:0000256" key="3">
    <source>
        <dbReference type="ARBA" id="ARBA00022516"/>
    </source>
</evidence>